<evidence type="ECO:0000313" key="8">
    <source>
        <dbReference type="Proteomes" id="UP001497512"/>
    </source>
</evidence>
<evidence type="ECO:0000256" key="4">
    <source>
        <dbReference type="ARBA" id="ARBA00022729"/>
    </source>
</evidence>
<keyword evidence="8" id="KW-1185">Reference proteome</keyword>
<dbReference type="SUPFAM" id="SSF52266">
    <property type="entry name" value="SGNH hydrolase"/>
    <property type="match status" value="1"/>
</dbReference>
<dbReference type="Gene3D" id="3.40.50.1110">
    <property type="entry name" value="SGNH hydrolase"/>
    <property type="match status" value="1"/>
</dbReference>
<evidence type="ECO:0000313" key="7">
    <source>
        <dbReference type="EMBL" id="CAK9234558.1"/>
    </source>
</evidence>
<keyword evidence="4" id="KW-0732">Signal</keyword>
<dbReference type="Proteomes" id="UP001497512">
    <property type="component" value="Chromosome 8"/>
</dbReference>
<gene>
    <name evidence="7" type="ORF">CSSPTR1EN2_LOCUS22277</name>
</gene>
<keyword evidence="5" id="KW-0378">Hydrolase</keyword>
<comment type="subcellular location">
    <subcellularLocation>
        <location evidence="1">Secreted</location>
    </subcellularLocation>
</comment>
<reference evidence="7" key="1">
    <citation type="submission" date="2024-02" db="EMBL/GenBank/DDBJ databases">
        <authorList>
            <consortium name="ELIXIR-Norway"/>
            <consortium name="Elixir Norway"/>
        </authorList>
    </citation>
    <scope>NUCLEOTIDE SEQUENCE</scope>
</reference>
<name>A0ABP0V4R7_9BRYO</name>
<evidence type="ECO:0000256" key="5">
    <source>
        <dbReference type="ARBA" id="ARBA00022801"/>
    </source>
</evidence>
<comment type="similarity">
    <text evidence="2">Belongs to the 'GDSL' lipolytic enzyme family.</text>
</comment>
<accession>A0ABP0V4R7</accession>
<keyword evidence="6" id="KW-0442">Lipid degradation</keyword>
<dbReference type="InterPro" id="IPR036514">
    <property type="entry name" value="SGNH_hydro_sf"/>
</dbReference>
<dbReference type="Pfam" id="PF00657">
    <property type="entry name" value="Lipase_GDSL"/>
    <property type="match status" value="1"/>
</dbReference>
<dbReference type="InterPro" id="IPR001087">
    <property type="entry name" value="GDSL"/>
</dbReference>
<sequence>MHWWIMVIENKKHIFLNLWDRFIWSHILFTSCQAQLVPAIFSFGDSLADPGNNNYIPSLSKANFPHNGVDFPAGPTGRFTNGRTTVDLLGEFLGFKYYLPPYLAPSTKGSAILNGVNYASGSAGILNSSGYLFIGRNPMDLQLAQFANTSAEIKQILGVEAGEKLLSQALYWVNMGSNDFLDNYFAPFSPIGNLSSEQVNALVLGTYEQQLTRLYSMGARRFGIAAVGPLGCIPFELTYTLAVNGTCDQTVNTQIQSFNVGLEALVNQLSSQLSGAKFTFLDAYTIVDTIIQNPSDFGFTIVDIGCCGIGGEYRGALPCTPLATMCDERTNYVFWDPYHPTDKANIIIADRFYYGNTTFARPINVFELVTMQL</sequence>
<dbReference type="CDD" id="cd01837">
    <property type="entry name" value="SGNH_plant_lipase_like"/>
    <property type="match status" value="1"/>
</dbReference>
<dbReference type="InterPro" id="IPR051238">
    <property type="entry name" value="GDSL_esterase/lipase"/>
</dbReference>
<evidence type="ECO:0000256" key="6">
    <source>
        <dbReference type="ARBA" id="ARBA00022963"/>
    </source>
</evidence>
<proteinExistence type="inferred from homology"/>
<protein>
    <recommendedName>
        <fullName evidence="9">GDSL esterase/lipase</fullName>
    </recommendedName>
</protein>
<evidence type="ECO:0008006" key="9">
    <source>
        <dbReference type="Google" id="ProtNLM"/>
    </source>
</evidence>
<dbReference type="InterPro" id="IPR035669">
    <property type="entry name" value="SGNH_plant_lipase-like"/>
</dbReference>
<dbReference type="EMBL" id="OZ019900">
    <property type="protein sequence ID" value="CAK9234558.1"/>
    <property type="molecule type" value="Genomic_DNA"/>
</dbReference>
<evidence type="ECO:0000256" key="1">
    <source>
        <dbReference type="ARBA" id="ARBA00004613"/>
    </source>
</evidence>
<organism evidence="7 8">
    <name type="scientific">Sphagnum troendelagicum</name>
    <dbReference type="NCBI Taxonomy" id="128251"/>
    <lineage>
        <taxon>Eukaryota</taxon>
        <taxon>Viridiplantae</taxon>
        <taxon>Streptophyta</taxon>
        <taxon>Embryophyta</taxon>
        <taxon>Bryophyta</taxon>
        <taxon>Sphagnophytina</taxon>
        <taxon>Sphagnopsida</taxon>
        <taxon>Sphagnales</taxon>
        <taxon>Sphagnaceae</taxon>
        <taxon>Sphagnum</taxon>
    </lineage>
</organism>
<keyword evidence="3" id="KW-0964">Secreted</keyword>
<evidence type="ECO:0000256" key="3">
    <source>
        <dbReference type="ARBA" id="ARBA00022525"/>
    </source>
</evidence>
<dbReference type="PANTHER" id="PTHR45650">
    <property type="entry name" value="GDSL-LIKE LIPASE/ACYLHYDROLASE-RELATED"/>
    <property type="match status" value="1"/>
</dbReference>
<keyword evidence="6" id="KW-0443">Lipid metabolism</keyword>
<evidence type="ECO:0000256" key="2">
    <source>
        <dbReference type="ARBA" id="ARBA00008668"/>
    </source>
</evidence>